<protein>
    <submittedName>
        <fullName evidence="2">Uncharacterized protein</fullName>
    </submittedName>
</protein>
<dbReference type="eggNOG" id="ENOG5032Z28">
    <property type="taxonomic scope" value="Bacteria"/>
</dbReference>
<keyword evidence="1" id="KW-0732">Signal</keyword>
<evidence type="ECO:0000313" key="3">
    <source>
        <dbReference type="Proteomes" id="UP000016587"/>
    </source>
</evidence>
<organism evidence="2 3">
    <name type="scientific">Megalodesulfovibrio gigas (strain ATCC 19364 / DSM 1382 / NCIMB 9332 / VKM B-1759)</name>
    <name type="common">Desulfovibrio gigas</name>
    <dbReference type="NCBI Taxonomy" id="1121448"/>
    <lineage>
        <taxon>Bacteria</taxon>
        <taxon>Pseudomonadati</taxon>
        <taxon>Thermodesulfobacteriota</taxon>
        <taxon>Desulfovibrionia</taxon>
        <taxon>Desulfovibrionales</taxon>
        <taxon>Desulfovibrionaceae</taxon>
        <taxon>Megalodesulfovibrio</taxon>
    </lineage>
</organism>
<dbReference type="EMBL" id="CP006585">
    <property type="protein sequence ID" value="AGW14612.1"/>
    <property type="molecule type" value="Genomic_DNA"/>
</dbReference>
<evidence type="ECO:0000313" key="2">
    <source>
        <dbReference type="EMBL" id="AGW14612.1"/>
    </source>
</evidence>
<reference evidence="3" key="2">
    <citation type="submission" date="2013-07" db="EMBL/GenBank/DDBJ databases">
        <authorList>
            <person name="Morais-Silva F.O."/>
            <person name="Rezende A.M."/>
            <person name="Pimentel C."/>
            <person name="Resende D.M."/>
            <person name="Santos C.I."/>
            <person name="Clemente C."/>
            <person name="de Oliveira L.M."/>
            <person name="da Silva S.M."/>
            <person name="Costa D.A."/>
            <person name="Varela-Raposo A."/>
            <person name="Horacio E.C.A."/>
            <person name="Matos M."/>
            <person name="Flores O."/>
            <person name="Ruiz J.C."/>
            <person name="Rodrigues-Pousada C."/>
        </authorList>
    </citation>
    <scope>NUCLEOTIDE SEQUENCE [LARGE SCALE GENOMIC DNA]</scope>
    <source>
        <strain evidence="3">ATCC 19364 / DSM 1382 / NCIMB 9332 / VKM B-1759</strain>
    </source>
</reference>
<dbReference type="AlphaFoldDB" id="T2GFE2"/>
<dbReference type="RefSeq" id="WP_021761664.1">
    <property type="nucleotide sequence ID" value="NC_022444.1"/>
</dbReference>
<accession>T2GFE2</accession>
<dbReference type="OrthoDB" id="6889413at2"/>
<keyword evidence="3" id="KW-1185">Reference proteome</keyword>
<dbReference type="STRING" id="1121448.DGI_2885"/>
<evidence type="ECO:0000256" key="1">
    <source>
        <dbReference type="SAM" id="SignalP"/>
    </source>
</evidence>
<proteinExistence type="predicted"/>
<gene>
    <name evidence="2" type="ORF">DGI_2885</name>
</gene>
<dbReference type="KEGG" id="dgg:DGI_2885"/>
<name>T2GFE2_MEGG1</name>
<reference evidence="2 3" key="1">
    <citation type="journal article" date="2013" name="J. Bacteriol.">
        <title>Roles of HynAB and Ech, the only two hydrogenases found in the model sulfate reducer Desulfovibrio gigas.</title>
        <authorList>
            <person name="Morais-Silva F.O."/>
            <person name="Santos C.I."/>
            <person name="Rodrigues R."/>
            <person name="Pereira I.A."/>
            <person name="Rodrigues-Pousada C."/>
        </authorList>
    </citation>
    <scope>NUCLEOTIDE SEQUENCE [LARGE SCALE GENOMIC DNA]</scope>
    <source>
        <strain evidence="3">ATCC 19364 / DSM 1382 / NCIMB 9332 / VKM B-1759</strain>
    </source>
</reference>
<sequence length="128" mass="14039">MKLPTKLACAVAALVCLWAAMAFAAQDTTCDMPLITGEHWSNATAQEKLAFLAGMATVIELEQEVQGDTPGECKTLIHSWIKGIGDQRLVDMRAKLDQWYAANPDKRADSVVEVLWHQFVAPKLGAKQ</sequence>
<feature type="signal peptide" evidence="1">
    <location>
        <begin position="1"/>
        <end position="24"/>
    </location>
</feature>
<dbReference type="Proteomes" id="UP000016587">
    <property type="component" value="Chromosome"/>
</dbReference>
<dbReference type="HOGENOM" id="CLU_145321_1_0_7"/>
<dbReference type="PATRIC" id="fig|1121448.10.peg.2848"/>
<feature type="chain" id="PRO_5004588347" evidence="1">
    <location>
        <begin position="25"/>
        <end position="128"/>
    </location>
</feature>